<reference evidence="1 2" key="1">
    <citation type="submission" date="2018-02" db="EMBL/GenBank/DDBJ databases">
        <title>The genomes of Aspergillus section Nigri reveals drivers in fungal speciation.</title>
        <authorList>
            <consortium name="DOE Joint Genome Institute"/>
            <person name="Vesth T.C."/>
            <person name="Nybo J."/>
            <person name="Theobald S."/>
            <person name="Brandl J."/>
            <person name="Frisvad J.C."/>
            <person name="Nielsen K.F."/>
            <person name="Lyhne E.K."/>
            <person name="Kogle M.E."/>
            <person name="Kuo A."/>
            <person name="Riley R."/>
            <person name="Clum A."/>
            <person name="Nolan M."/>
            <person name="Lipzen A."/>
            <person name="Salamov A."/>
            <person name="Henrissat B."/>
            <person name="Wiebenga A."/>
            <person name="De vries R.P."/>
            <person name="Grigoriev I.V."/>
            <person name="Mortensen U.H."/>
            <person name="Andersen M.R."/>
            <person name="Baker S.E."/>
        </authorList>
    </citation>
    <scope>NUCLEOTIDE SEQUENCE [LARGE SCALE GENOMIC DNA]</scope>
    <source>
        <strain evidence="1 2">CBS 121593</strain>
    </source>
</reference>
<sequence length="98" mass="10607">MTAPIYLSIYCANTTWCCPPGYLGQSGPISARPATPCLFRAYFPAPLATCPTRNEYDAPSPRSRAESLLFPPVCPPSAILELFQSCLFLVTSRSCAIS</sequence>
<evidence type="ECO:0000313" key="2">
    <source>
        <dbReference type="Proteomes" id="UP000249402"/>
    </source>
</evidence>
<dbReference type="EMBL" id="KZ824499">
    <property type="protein sequence ID" value="RAK95219.1"/>
    <property type="molecule type" value="Genomic_DNA"/>
</dbReference>
<dbReference type="AlphaFoldDB" id="A0A395GIF8"/>
<evidence type="ECO:0000313" key="1">
    <source>
        <dbReference type="EMBL" id="RAK95219.1"/>
    </source>
</evidence>
<dbReference type="GeneID" id="37219751"/>
<proteinExistence type="predicted"/>
<accession>A0A395GIF8</accession>
<dbReference type="Proteomes" id="UP000249402">
    <property type="component" value="Unassembled WGS sequence"/>
</dbReference>
<gene>
    <name evidence="1" type="ORF">BO80DRAFT_276246</name>
</gene>
<organism evidence="1 2">
    <name type="scientific">Aspergillus ibericus CBS 121593</name>
    <dbReference type="NCBI Taxonomy" id="1448316"/>
    <lineage>
        <taxon>Eukaryota</taxon>
        <taxon>Fungi</taxon>
        <taxon>Dikarya</taxon>
        <taxon>Ascomycota</taxon>
        <taxon>Pezizomycotina</taxon>
        <taxon>Eurotiomycetes</taxon>
        <taxon>Eurotiomycetidae</taxon>
        <taxon>Eurotiales</taxon>
        <taxon>Aspergillaceae</taxon>
        <taxon>Aspergillus</taxon>
        <taxon>Aspergillus subgen. Circumdati</taxon>
    </lineage>
</organism>
<dbReference type="RefSeq" id="XP_025569547.1">
    <property type="nucleotide sequence ID" value="XM_025714886.1"/>
</dbReference>
<protein>
    <submittedName>
        <fullName evidence="1">Uncharacterized protein</fullName>
    </submittedName>
</protein>
<name>A0A395GIF8_9EURO</name>
<keyword evidence="2" id="KW-1185">Reference proteome</keyword>
<dbReference type="VEuPathDB" id="FungiDB:BO80DRAFT_276246"/>